<proteinExistence type="predicted"/>
<evidence type="ECO:0000313" key="1">
    <source>
        <dbReference type="EMBL" id="JAD39348.1"/>
    </source>
</evidence>
<dbReference type="AlphaFoldDB" id="A0A0A9U4A3"/>
<organism evidence="1">
    <name type="scientific">Arundo donax</name>
    <name type="common">Giant reed</name>
    <name type="synonym">Donax arundinaceus</name>
    <dbReference type="NCBI Taxonomy" id="35708"/>
    <lineage>
        <taxon>Eukaryota</taxon>
        <taxon>Viridiplantae</taxon>
        <taxon>Streptophyta</taxon>
        <taxon>Embryophyta</taxon>
        <taxon>Tracheophyta</taxon>
        <taxon>Spermatophyta</taxon>
        <taxon>Magnoliopsida</taxon>
        <taxon>Liliopsida</taxon>
        <taxon>Poales</taxon>
        <taxon>Poaceae</taxon>
        <taxon>PACMAD clade</taxon>
        <taxon>Arundinoideae</taxon>
        <taxon>Arundineae</taxon>
        <taxon>Arundo</taxon>
    </lineage>
</organism>
<accession>A0A0A9U4A3</accession>
<reference evidence="1" key="1">
    <citation type="submission" date="2014-09" db="EMBL/GenBank/DDBJ databases">
        <authorList>
            <person name="Magalhaes I.L.F."/>
            <person name="Oliveira U."/>
            <person name="Santos F.R."/>
            <person name="Vidigal T.H.D.A."/>
            <person name="Brescovit A.D."/>
            <person name="Santos A.J."/>
        </authorList>
    </citation>
    <scope>NUCLEOTIDE SEQUENCE</scope>
    <source>
        <tissue evidence="1">Shoot tissue taken approximately 20 cm above the soil surface</tissue>
    </source>
</reference>
<name>A0A0A9U4A3_ARUDO</name>
<protein>
    <submittedName>
        <fullName evidence="1">Uncharacterized protein</fullName>
    </submittedName>
</protein>
<sequence>MRHLVQLVLMFIGSRARGRRPNSGQDSRGRGGVLVFRGHRGVAVDFCNQPDAAPLALVSSSPWTILRTSWSSTTSSSPSSSSSATLWLTGEATAHLCDGGGGDWRWRLIWIEVGAWGRGDKKVTHGGRETWREMSATAACSASTLSSRSPLRTRSAPVANLLHLISKKPFGDKIDATADASLRSQEPCAPLHHRVLRPLVPRCRFIFLSPSMPTDPGTGMRGDSGGGGLYVAAVGGCKWR</sequence>
<dbReference type="EMBL" id="GBRH01258547">
    <property type="protein sequence ID" value="JAD39348.1"/>
    <property type="molecule type" value="Transcribed_RNA"/>
</dbReference>
<reference evidence="1" key="2">
    <citation type="journal article" date="2015" name="Data Brief">
        <title>Shoot transcriptome of the giant reed, Arundo donax.</title>
        <authorList>
            <person name="Barrero R.A."/>
            <person name="Guerrero F.D."/>
            <person name="Moolhuijzen P."/>
            <person name="Goolsby J.A."/>
            <person name="Tidwell J."/>
            <person name="Bellgard S.E."/>
            <person name="Bellgard M.I."/>
        </authorList>
    </citation>
    <scope>NUCLEOTIDE SEQUENCE</scope>
    <source>
        <tissue evidence="1">Shoot tissue taken approximately 20 cm above the soil surface</tissue>
    </source>
</reference>